<sequence>MTRYNLLLIFAVTANCFGFSLFGQELWIKEKDAERPIAGASVRLSGDQTDYISNSEGKIQLPRYIQERILVSHMAFLHVDTVLELTPTKAIATLYLQPNARELEEVYVYDGYRKIPARERVGSFDFITEKEIQQRTAPNLLDRLDGMLSGVMFDRTRGVGNSPANLRVRGLSTINGSQQPLIILDDFPYEGEITNIDPNNIATVTVLKDAAATSIWGARAGNGVIVITTKKGSFDRPAKVSVLSNLSIQQKPDLRYASTMDPSSFIDVERFLFDKGLYNSRYTSRSRPGLTPVIELLQQHKSGSLSDAELHDKLGILRSSDVYDDLDRYVYDRGIINQNRVGIDGGTNKLAWNLSAAYNISKDELANANRRLSLQSGQQFKITDWLTGTMGINYTEQVDASGRQGISNFSNSAGDLYPYAELADEQGNPLPLVRFFRMSYLDELEGLPLQDWRYYPLEDHKHQHIRTRYSEIYLNPGIQISLPRGFDVSLKYVYQRQGREVIRDYGAESFFTRDLINKFTQIGTDGVPRYNIPLGGIYDQTGGSLNVHNVRNQLGYQLRTNRFNIAAISGFELRQAVSTSSGSRLYGFSADRYTHTEVNPLTPFPNYVTGSNQFIPTVSGISKNNDRFVSYYGNGSVEYAGKYTLVGSFRKDASNFFGVNANDKWNPLWSIGGAWDITKETFYTNSQLPYLKLRTTYGTSGNMAFNMVAATTIRYRTNSPYTGEQTAEISNFENPDLQWETVKTFNAGLDFASKNNRISGSLEWYRKTGENLFGSSPMDYTAGIGTRITKNVASMKGAGVDVNLKSQNFVGRFGWNTHMLLSFNKDEITDYYLSNTFGNNFVGRVNTVSGVVGKPVHSMMSYRWAGLSDEDGRAMGFIDGEVSDNYASITGSGTDVTDLHYHGPTLPRFFGALSNSFSYGGFRIDMRFTFKLRYYLRKSTIEYYNLVQRNTTHSDYENRWKNPGDEVVTDIPAFIYPATSAAQNFYVNAEPNVYDGSMVRLQHVNLNYAFAESAFWKNKKIDLRCFASIENVGILWRANTIGLDPQAGFQSLGSFPAPRVVTIGFTSTF</sequence>
<protein>
    <submittedName>
        <fullName evidence="9">SusC/RagA family TonB-linked outer membrane protein</fullName>
    </submittedName>
</protein>
<gene>
    <name evidence="9" type="ORF">FAZ15_22045</name>
</gene>
<keyword evidence="3 7" id="KW-1134">Transmembrane beta strand</keyword>
<dbReference type="Proteomes" id="UP000306808">
    <property type="component" value="Unassembled WGS sequence"/>
</dbReference>
<dbReference type="InterPro" id="IPR039426">
    <property type="entry name" value="TonB-dep_rcpt-like"/>
</dbReference>
<evidence type="ECO:0000256" key="4">
    <source>
        <dbReference type="ARBA" id="ARBA00022692"/>
    </source>
</evidence>
<dbReference type="AlphaFoldDB" id="A0A4U0NJ38"/>
<keyword evidence="2 7" id="KW-0813">Transport</keyword>
<comment type="caution">
    <text evidence="9">The sequence shown here is derived from an EMBL/GenBank/DDBJ whole genome shotgun (WGS) entry which is preliminary data.</text>
</comment>
<dbReference type="Gene3D" id="2.170.130.10">
    <property type="entry name" value="TonB-dependent receptor, plug domain"/>
    <property type="match status" value="1"/>
</dbReference>
<dbReference type="GO" id="GO:0009279">
    <property type="term" value="C:cell outer membrane"/>
    <property type="evidence" value="ECO:0007669"/>
    <property type="project" value="UniProtKB-SubCell"/>
</dbReference>
<dbReference type="PROSITE" id="PS52016">
    <property type="entry name" value="TONB_DEPENDENT_REC_3"/>
    <property type="match status" value="1"/>
</dbReference>
<evidence type="ECO:0000256" key="6">
    <source>
        <dbReference type="ARBA" id="ARBA00023237"/>
    </source>
</evidence>
<dbReference type="InterPro" id="IPR037066">
    <property type="entry name" value="Plug_dom_sf"/>
</dbReference>
<dbReference type="NCBIfam" id="TIGR04056">
    <property type="entry name" value="OMP_RagA_SusC"/>
    <property type="match status" value="1"/>
</dbReference>
<dbReference type="SUPFAM" id="SSF56935">
    <property type="entry name" value="Porins"/>
    <property type="match status" value="1"/>
</dbReference>
<dbReference type="OrthoDB" id="9768177at2"/>
<evidence type="ECO:0000256" key="5">
    <source>
        <dbReference type="ARBA" id="ARBA00023136"/>
    </source>
</evidence>
<evidence type="ECO:0000256" key="2">
    <source>
        <dbReference type="ARBA" id="ARBA00022448"/>
    </source>
</evidence>
<comment type="subcellular location">
    <subcellularLocation>
        <location evidence="1 7">Cell outer membrane</location>
        <topology evidence="1 7">Multi-pass membrane protein</topology>
    </subcellularLocation>
</comment>
<dbReference type="RefSeq" id="WP_136903535.1">
    <property type="nucleotide sequence ID" value="NZ_SUME01000015.1"/>
</dbReference>
<organism evidence="9 10">
    <name type="scientific">Sphingobacterium olei</name>
    <dbReference type="NCBI Taxonomy" id="2571155"/>
    <lineage>
        <taxon>Bacteria</taxon>
        <taxon>Pseudomonadati</taxon>
        <taxon>Bacteroidota</taxon>
        <taxon>Sphingobacteriia</taxon>
        <taxon>Sphingobacteriales</taxon>
        <taxon>Sphingobacteriaceae</taxon>
        <taxon>Sphingobacterium</taxon>
    </lineage>
</organism>
<evidence type="ECO:0000256" key="3">
    <source>
        <dbReference type="ARBA" id="ARBA00022452"/>
    </source>
</evidence>
<keyword evidence="5 7" id="KW-0472">Membrane</keyword>
<evidence type="ECO:0000256" key="7">
    <source>
        <dbReference type="PROSITE-ProRule" id="PRU01360"/>
    </source>
</evidence>
<dbReference type="InterPro" id="IPR023996">
    <property type="entry name" value="TonB-dep_OMP_SusC/RagA"/>
</dbReference>
<comment type="similarity">
    <text evidence="7">Belongs to the TonB-dependent receptor family.</text>
</comment>
<dbReference type="InterPro" id="IPR036942">
    <property type="entry name" value="Beta-barrel_TonB_sf"/>
</dbReference>
<keyword evidence="6 7" id="KW-0998">Cell outer membrane</keyword>
<reference evidence="9 10" key="1">
    <citation type="submission" date="2019-04" db="EMBL/GenBank/DDBJ databases">
        <title>Sphingobacterium olei sp. nov., isolated from oil-contaminated soil.</title>
        <authorList>
            <person name="Liu B."/>
        </authorList>
    </citation>
    <scope>NUCLEOTIDE SEQUENCE [LARGE SCALE GENOMIC DNA]</scope>
    <source>
        <strain evidence="9 10">HAL-9</strain>
    </source>
</reference>
<evidence type="ECO:0000313" key="9">
    <source>
        <dbReference type="EMBL" id="TJZ49904.1"/>
    </source>
</evidence>
<dbReference type="Pfam" id="PF07715">
    <property type="entry name" value="Plug"/>
    <property type="match status" value="1"/>
</dbReference>
<feature type="domain" description="TonB-dependent receptor plug" evidence="8">
    <location>
        <begin position="119"/>
        <end position="224"/>
    </location>
</feature>
<proteinExistence type="inferred from homology"/>
<keyword evidence="4 7" id="KW-0812">Transmembrane</keyword>
<keyword evidence="10" id="KW-1185">Reference proteome</keyword>
<evidence type="ECO:0000256" key="1">
    <source>
        <dbReference type="ARBA" id="ARBA00004571"/>
    </source>
</evidence>
<evidence type="ECO:0000313" key="10">
    <source>
        <dbReference type="Proteomes" id="UP000306808"/>
    </source>
</evidence>
<dbReference type="InterPro" id="IPR012910">
    <property type="entry name" value="Plug_dom"/>
</dbReference>
<dbReference type="NCBIfam" id="TIGR04057">
    <property type="entry name" value="SusC_RagA_signa"/>
    <property type="match status" value="1"/>
</dbReference>
<accession>A0A4U0NJ38</accession>
<evidence type="ECO:0000259" key="8">
    <source>
        <dbReference type="Pfam" id="PF07715"/>
    </source>
</evidence>
<dbReference type="EMBL" id="SUME01000015">
    <property type="protein sequence ID" value="TJZ49904.1"/>
    <property type="molecule type" value="Genomic_DNA"/>
</dbReference>
<dbReference type="Gene3D" id="2.40.170.20">
    <property type="entry name" value="TonB-dependent receptor, beta-barrel domain"/>
    <property type="match status" value="1"/>
</dbReference>
<dbReference type="InterPro" id="IPR023997">
    <property type="entry name" value="TonB-dep_OMP_SusC/RagA_CS"/>
</dbReference>
<name>A0A4U0NJ38_9SPHI</name>